<dbReference type="InterPro" id="IPR013783">
    <property type="entry name" value="Ig-like_fold"/>
</dbReference>
<dbReference type="InterPro" id="IPR007110">
    <property type="entry name" value="Ig-like_dom"/>
</dbReference>
<keyword evidence="5" id="KW-1185">Reference proteome</keyword>
<feature type="compositionally biased region" description="Low complexity" evidence="1">
    <location>
        <begin position="482"/>
        <end position="495"/>
    </location>
</feature>
<dbReference type="InterPro" id="IPR003599">
    <property type="entry name" value="Ig_sub"/>
</dbReference>
<evidence type="ECO:0000259" key="3">
    <source>
        <dbReference type="PROSITE" id="PS50835"/>
    </source>
</evidence>
<feature type="compositionally biased region" description="Low complexity" evidence="1">
    <location>
        <begin position="701"/>
        <end position="714"/>
    </location>
</feature>
<sequence length="1681" mass="189369">MGSEHRNLKWILMQIFLTGVLCNPWGVEYKQLQICAVRGSSAVISCKFYFTGLQILRRVKWGHRESQDQVERNDAGKYNVRFYTDKVKGGLSRGDGPTLKVVDLRIYTTKPSENETIKEGDSVSLICKNDCDGGNSSSAFTWFKDGELLSEGSSLHLTNISFIHSGNYTCSIKTQPKTASRAIRIAVEYAPKNTSVLVHAGTNFTLICNSHANPPVENYTWFREDESEDYKVVGLQSVLSPAEGGRYFCSAANKHGSRNSTTVRVQIKATLAAFTRNLLIVAFVVVLLIVGTIVIVIRLNRKKTWTLTWTPRVDSEEEVQDTEYVNWLSCDYNPTQEGSHPGEVTELIYATVDFSDNATDIDHRGLKMKCPNCGDAIERERAKFCSECGYHLRAPPANTQEDQPRSLVADSESAAEKSGPQKAASPDEGKEANKSPKRPSDESSSSLKKKKKKRKKNKKKKDGTSSLDQDQSLSDMSHVSVGGDQSLKSKSGGDSSDSESSDNAMDETPESLQEGASPMECQPDFSEADTPAAPPEDNQVNQSGATAEKEEAAPVTQSEEDPGKVAQDQTPNTDTPTLRPPLRDNKTATSQTPADKGTKTTNNKDLKNERKSSKNRKDTADTRQPTLDQNANEETSPKQTGQDKQKGKSQQEQKQKQTAASGQKNSGPQTRSKGDSAEPHVDPEKTNMVAQQSKSEEVTETSQKQTGQNKQKGKSQQEQKKNQTAASGQMVFGPQTQSEVQKKTGSSVDPEDTNRVDQQSKSGEVAETSPNQTGQSKQKGKNQQEQKQNQTAASGQRVFGPQTRITRNKTIAASDRLTIYFHAVLSKDFKFDPNEDRVFVRAGCIIGEWEDNAAELSVTRNLGDHGFLVEGSLTTYRSDAVSHSIPYKYVVYKNKKERYEFEFIYKLESASQHTVNRCLFVKSHMLNEEGDWHQYDDIVCAEPSKNVLKRWTDTLKDALWRDQKKDLIQGINIAGNIMLETIFDLLRSWSVANVKSFLVQLDQFFQVYSDPFVFDDKQRKRQSLDYGKDNVKKMLKDFLLERVIPQVSEDGVKEMLFVKDPMRAAVIMLCLWNEYGFHMKDAERYRLCAALCLPNMHKEHFLQYWEDFLEYVPLFKNLEQNLVTLINTVRRVGMPRWILVLPLLHLLKGTTKPFEVPASGNSKYGLSWAGLLGLETSSFMNSQDRKALINLMKSHSHLMEVDALLVRSVLYLMRFEDLKECLTHIHAELLDVLHISTNKAPTDITFTNFQTVFDILSYIQEHLIEEKYSALNMAYRRLCLSTAVRLLDKLCRAVRLTSTSQSWVNIPVACMQLVASVSDFIHSNIQQVSEEGREEQRHAKDVVMSYAMANLRDWMSSSFRYRLLNRSVTSLYNIEATVEIEVWSNLISMNFRDDDITTEWRQTFTNDFEGKYKKDSALDQIEFYCTKTEELSKSHPHIAASIEKCALEAVTALCQNKSEGRLFERLQINWKFGKLISAIIEKSWPKDGQGKYQEDDEVVLRHLLSWTAAKNIFQLHGADKNLIEKLSQEAMDRIAIAISSLTAMTEKLVCGDIKISMLSIILDRSTAFLDLLKIDCLADKEQYRDGGKMRRLIQCRRDEVTAVYHEKELVDTLLTMSHKLEEHMTGMAVSSGQDSIVILVLIDVSRNHAPLVTVARSDKLLGADGLSIHYHGGEKYSSVCQ</sequence>
<evidence type="ECO:0000256" key="1">
    <source>
        <dbReference type="SAM" id="MobiDB-lite"/>
    </source>
</evidence>
<protein>
    <submittedName>
        <fullName evidence="4">E3 ubiquitin-protein ligase rnf213-alpha</fullName>
    </submittedName>
</protein>
<feature type="compositionally biased region" description="Low complexity" evidence="1">
    <location>
        <begin position="464"/>
        <end position="475"/>
    </location>
</feature>
<accession>A0AAV1GR79</accession>
<name>A0AAV1GR79_XYRNO</name>
<feature type="compositionally biased region" description="Acidic residues" evidence="1">
    <location>
        <begin position="496"/>
        <end position="509"/>
    </location>
</feature>
<dbReference type="InterPro" id="IPR036179">
    <property type="entry name" value="Ig-like_dom_sf"/>
</dbReference>
<evidence type="ECO:0000313" key="5">
    <source>
        <dbReference type="Proteomes" id="UP001178508"/>
    </source>
</evidence>
<feature type="compositionally biased region" description="Basic and acidic residues" evidence="1">
    <location>
        <begin position="672"/>
        <end position="685"/>
    </location>
</feature>
<feature type="transmembrane region" description="Helical" evidence="2">
    <location>
        <begin position="278"/>
        <end position="297"/>
    </location>
</feature>
<dbReference type="Gene3D" id="2.60.40.10">
    <property type="entry name" value="Immunoglobulins"/>
    <property type="match status" value="2"/>
</dbReference>
<feature type="compositionally biased region" description="Basic residues" evidence="1">
    <location>
        <begin position="447"/>
        <end position="461"/>
    </location>
</feature>
<dbReference type="InterPro" id="IPR031248">
    <property type="entry name" value="RNF213"/>
</dbReference>
<dbReference type="PANTHER" id="PTHR22605:SF16">
    <property type="entry name" value="E3 UBIQUITIN-PROTEIN LIGASE RNF213"/>
    <property type="match status" value="1"/>
</dbReference>
<dbReference type="PROSITE" id="PS50835">
    <property type="entry name" value="IG_LIKE"/>
    <property type="match status" value="2"/>
</dbReference>
<organism evidence="4 5">
    <name type="scientific">Xyrichtys novacula</name>
    <name type="common">Pearly razorfish</name>
    <name type="synonym">Hemipteronotus novacula</name>
    <dbReference type="NCBI Taxonomy" id="13765"/>
    <lineage>
        <taxon>Eukaryota</taxon>
        <taxon>Metazoa</taxon>
        <taxon>Chordata</taxon>
        <taxon>Craniata</taxon>
        <taxon>Vertebrata</taxon>
        <taxon>Euteleostomi</taxon>
        <taxon>Actinopterygii</taxon>
        <taxon>Neopterygii</taxon>
        <taxon>Teleostei</taxon>
        <taxon>Neoteleostei</taxon>
        <taxon>Acanthomorphata</taxon>
        <taxon>Eupercaria</taxon>
        <taxon>Labriformes</taxon>
        <taxon>Labridae</taxon>
        <taxon>Xyrichtys</taxon>
    </lineage>
</organism>
<proteinExistence type="predicted"/>
<dbReference type="Proteomes" id="UP001178508">
    <property type="component" value="Chromosome 16"/>
</dbReference>
<keyword evidence="2" id="KW-1133">Transmembrane helix</keyword>
<dbReference type="Pfam" id="PF13927">
    <property type="entry name" value="Ig_3"/>
    <property type="match status" value="1"/>
</dbReference>
<dbReference type="SUPFAM" id="SSF48726">
    <property type="entry name" value="Immunoglobulin"/>
    <property type="match status" value="2"/>
</dbReference>
<dbReference type="PANTHER" id="PTHR22605">
    <property type="entry name" value="RZ-TYPE DOMAIN-CONTAINING PROTEIN"/>
    <property type="match status" value="1"/>
</dbReference>
<keyword evidence="2" id="KW-0472">Membrane</keyword>
<reference evidence="4" key="1">
    <citation type="submission" date="2023-08" db="EMBL/GenBank/DDBJ databases">
        <authorList>
            <person name="Alioto T."/>
            <person name="Alioto T."/>
            <person name="Gomez Garrido J."/>
        </authorList>
    </citation>
    <scope>NUCLEOTIDE SEQUENCE</scope>
</reference>
<feature type="domain" description="Ig-like" evidence="3">
    <location>
        <begin position="97"/>
        <end position="180"/>
    </location>
</feature>
<feature type="compositionally biased region" description="Polar residues" evidence="1">
    <location>
        <begin position="658"/>
        <end position="671"/>
    </location>
</feature>
<feature type="compositionally biased region" description="Polar residues" evidence="1">
    <location>
        <begin position="622"/>
        <end position="634"/>
    </location>
</feature>
<dbReference type="SMART" id="SM00408">
    <property type="entry name" value="IGc2"/>
    <property type="match status" value="2"/>
</dbReference>
<feature type="compositionally biased region" description="Low complexity" evidence="1">
    <location>
        <begin position="772"/>
        <end position="794"/>
    </location>
</feature>
<feature type="compositionally biased region" description="Basic and acidic residues" evidence="1">
    <location>
        <begin position="641"/>
        <end position="655"/>
    </location>
</feature>
<feature type="domain" description="Ig-like" evidence="3">
    <location>
        <begin position="191"/>
        <end position="266"/>
    </location>
</feature>
<dbReference type="Pfam" id="PF13895">
    <property type="entry name" value="Ig_2"/>
    <property type="match status" value="1"/>
</dbReference>
<dbReference type="EMBL" id="OY660879">
    <property type="protein sequence ID" value="CAJ1075084.1"/>
    <property type="molecule type" value="Genomic_DNA"/>
</dbReference>
<feature type="compositionally biased region" description="Polar residues" evidence="1">
    <location>
        <begin position="567"/>
        <end position="576"/>
    </location>
</feature>
<dbReference type="InterPro" id="IPR003598">
    <property type="entry name" value="Ig_sub2"/>
</dbReference>
<dbReference type="SMART" id="SM00409">
    <property type="entry name" value="IG"/>
    <property type="match status" value="3"/>
</dbReference>
<feature type="compositionally biased region" description="Basic and acidic residues" evidence="1">
    <location>
        <begin position="596"/>
        <end position="621"/>
    </location>
</feature>
<gene>
    <name evidence="4" type="ORF">XNOV1_A022456</name>
</gene>
<evidence type="ECO:0000256" key="2">
    <source>
        <dbReference type="SAM" id="Phobius"/>
    </source>
</evidence>
<feature type="compositionally biased region" description="Basic and acidic residues" evidence="1">
    <location>
        <begin position="425"/>
        <end position="441"/>
    </location>
</feature>
<evidence type="ECO:0000313" key="4">
    <source>
        <dbReference type="EMBL" id="CAJ1075084.1"/>
    </source>
</evidence>
<dbReference type="GO" id="GO:0004842">
    <property type="term" value="F:ubiquitin-protein transferase activity"/>
    <property type="evidence" value="ECO:0007669"/>
    <property type="project" value="InterPro"/>
</dbReference>
<feature type="region of interest" description="Disordered" evidence="1">
    <location>
        <begin position="394"/>
        <end position="803"/>
    </location>
</feature>
<dbReference type="GO" id="GO:0016887">
    <property type="term" value="F:ATP hydrolysis activity"/>
    <property type="evidence" value="ECO:0007669"/>
    <property type="project" value="InterPro"/>
</dbReference>
<keyword evidence="2" id="KW-0812">Transmembrane</keyword>
<feature type="compositionally biased region" description="Polar residues" evidence="1">
    <location>
        <begin position="734"/>
        <end position="747"/>
    </location>
</feature>